<protein>
    <submittedName>
        <fullName evidence="1">Uncharacterized protein</fullName>
    </submittedName>
</protein>
<dbReference type="AlphaFoldDB" id="A0A543I9C4"/>
<reference evidence="1 2" key="1">
    <citation type="submission" date="2019-06" db="EMBL/GenBank/DDBJ databases">
        <title>Sequencing the genomes of 1000 actinobacteria strains.</title>
        <authorList>
            <person name="Klenk H.-P."/>
        </authorList>
    </citation>
    <scope>NUCLEOTIDE SEQUENCE [LARGE SCALE GENOMIC DNA]</scope>
    <source>
        <strain evidence="1 2">DSM 45043</strain>
    </source>
</reference>
<gene>
    <name evidence="1" type="ORF">FHX41_0699</name>
</gene>
<accession>A0A543I9C4</accession>
<organism evidence="1 2">
    <name type="scientific">Actinomadura hallensis</name>
    <dbReference type="NCBI Taxonomy" id="337895"/>
    <lineage>
        <taxon>Bacteria</taxon>
        <taxon>Bacillati</taxon>
        <taxon>Actinomycetota</taxon>
        <taxon>Actinomycetes</taxon>
        <taxon>Streptosporangiales</taxon>
        <taxon>Thermomonosporaceae</taxon>
        <taxon>Actinomadura</taxon>
    </lineage>
</organism>
<proteinExistence type="predicted"/>
<sequence>MAMRDLDAVVDELLVLPFPRQETRDGERSSGPGYHVQALKASRDFWDGRDEETFQAAEDEIDTALQEVRAALTERWDAPEAVDLEPYLRPDGPVPEPINQLCMLTTKTLLWRGRP</sequence>
<comment type="caution">
    <text evidence="1">The sequence shown here is derived from an EMBL/GenBank/DDBJ whole genome shotgun (WGS) entry which is preliminary data.</text>
</comment>
<dbReference type="EMBL" id="VFPO01000001">
    <property type="protein sequence ID" value="TQM67100.1"/>
    <property type="molecule type" value="Genomic_DNA"/>
</dbReference>
<name>A0A543I9C4_9ACTN</name>
<dbReference type="RefSeq" id="WP_141966151.1">
    <property type="nucleotide sequence ID" value="NZ_VFPO01000001.1"/>
</dbReference>
<dbReference type="Proteomes" id="UP000316706">
    <property type="component" value="Unassembled WGS sequence"/>
</dbReference>
<keyword evidence="2" id="KW-1185">Reference proteome</keyword>
<evidence type="ECO:0000313" key="1">
    <source>
        <dbReference type="EMBL" id="TQM67100.1"/>
    </source>
</evidence>
<evidence type="ECO:0000313" key="2">
    <source>
        <dbReference type="Proteomes" id="UP000316706"/>
    </source>
</evidence>
<dbReference type="OrthoDB" id="3478947at2"/>